<keyword evidence="2" id="KW-1185">Reference proteome</keyword>
<sequence length="98" mass="10045">MSVSAFAAVAIAAAASSPSRPLVIAPRYSSPAPKVAATSRRLLFSNPHPLVVSSATCTPAMATNGAAAVGLKKKELPPPPRCSVHRATLLAIRMESLL</sequence>
<organism evidence="1 2">
    <name type="scientific">Oryza sativa subsp. japonica</name>
    <name type="common">Rice</name>
    <dbReference type="NCBI Taxonomy" id="39947"/>
    <lineage>
        <taxon>Eukaryota</taxon>
        <taxon>Viridiplantae</taxon>
        <taxon>Streptophyta</taxon>
        <taxon>Embryophyta</taxon>
        <taxon>Tracheophyta</taxon>
        <taxon>Spermatophyta</taxon>
        <taxon>Magnoliopsida</taxon>
        <taxon>Liliopsida</taxon>
        <taxon>Poales</taxon>
        <taxon>Poaceae</taxon>
        <taxon>BOP clade</taxon>
        <taxon>Oryzoideae</taxon>
        <taxon>Oryzeae</taxon>
        <taxon>Oryzinae</taxon>
        <taxon>Oryza</taxon>
        <taxon>Oryza sativa</taxon>
    </lineage>
</organism>
<accession>A0A0P0XKX7</accession>
<name>A0A0P0XKX7_ORYSJ</name>
<dbReference type="AlphaFoldDB" id="A0A0P0XKX7"/>
<evidence type="ECO:0000313" key="2">
    <source>
        <dbReference type="Proteomes" id="UP000059680"/>
    </source>
</evidence>
<dbReference type="EMBL" id="AP014965">
    <property type="protein sequence ID" value="BAT07517.1"/>
    <property type="molecule type" value="Genomic_DNA"/>
</dbReference>
<protein>
    <submittedName>
        <fullName evidence="1">Os09g0330532 protein</fullName>
    </submittedName>
</protein>
<reference evidence="2" key="1">
    <citation type="journal article" date="2005" name="Nature">
        <title>The map-based sequence of the rice genome.</title>
        <authorList>
            <consortium name="International rice genome sequencing project (IRGSP)"/>
            <person name="Matsumoto T."/>
            <person name="Wu J."/>
            <person name="Kanamori H."/>
            <person name="Katayose Y."/>
            <person name="Fujisawa M."/>
            <person name="Namiki N."/>
            <person name="Mizuno H."/>
            <person name="Yamamoto K."/>
            <person name="Antonio B.A."/>
            <person name="Baba T."/>
            <person name="Sakata K."/>
            <person name="Nagamura Y."/>
            <person name="Aoki H."/>
            <person name="Arikawa K."/>
            <person name="Arita K."/>
            <person name="Bito T."/>
            <person name="Chiden Y."/>
            <person name="Fujitsuka N."/>
            <person name="Fukunaka R."/>
            <person name="Hamada M."/>
            <person name="Harada C."/>
            <person name="Hayashi A."/>
            <person name="Hijishita S."/>
            <person name="Honda M."/>
            <person name="Hosokawa S."/>
            <person name="Ichikawa Y."/>
            <person name="Idonuma A."/>
            <person name="Iijima M."/>
            <person name="Ikeda M."/>
            <person name="Ikeno M."/>
            <person name="Ito K."/>
            <person name="Ito S."/>
            <person name="Ito T."/>
            <person name="Ito Y."/>
            <person name="Ito Y."/>
            <person name="Iwabuchi A."/>
            <person name="Kamiya K."/>
            <person name="Karasawa W."/>
            <person name="Kurita K."/>
            <person name="Katagiri S."/>
            <person name="Kikuta A."/>
            <person name="Kobayashi H."/>
            <person name="Kobayashi N."/>
            <person name="Machita K."/>
            <person name="Maehara T."/>
            <person name="Masukawa M."/>
            <person name="Mizubayashi T."/>
            <person name="Mukai Y."/>
            <person name="Nagasaki H."/>
            <person name="Nagata Y."/>
            <person name="Naito S."/>
            <person name="Nakashima M."/>
            <person name="Nakama Y."/>
            <person name="Nakamichi Y."/>
            <person name="Nakamura M."/>
            <person name="Meguro A."/>
            <person name="Negishi M."/>
            <person name="Ohta I."/>
            <person name="Ohta T."/>
            <person name="Okamoto M."/>
            <person name="Ono N."/>
            <person name="Saji S."/>
            <person name="Sakaguchi M."/>
            <person name="Sakai K."/>
            <person name="Shibata M."/>
            <person name="Shimokawa T."/>
            <person name="Song J."/>
            <person name="Takazaki Y."/>
            <person name="Terasawa K."/>
            <person name="Tsugane M."/>
            <person name="Tsuji K."/>
            <person name="Ueda S."/>
            <person name="Waki K."/>
            <person name="Yamagata H."/>
            <person name="Yamamoto M."/>
            <person name="Yamamoto S."/>
            <person name="Yamane H."/>
            <person name="Yoshiki S."/>
            <person name="Yoshihara R."/>
            <person name="Yukawa K."/>
            <person name="Zhong H."/>
            <person name="Yano M."/>
            <person name="Yuan Q."/>
            <person name="Ouyang S."/>
            <person name="Liu J."/>
            <person name="Jones K.M."/>
            <person name="Gansberger K."/>
            <person name="Moffat K."/>
            <person name="Hill J."/>
            <person name="Bera J."/>
            <person name="Fadrosh D."/>
            <person name="Jin S."/>
            <person name="Johri S."/>
            <person name="Kim M."/>
            <person name="Overton L."/>
            <person name="Reardon M."/>
            <person name="Tsitrin T."/>
            <person name="Vuong H."/>
            <person name="Weaver B."/>
            <person name="Ciecko A."/>
            <person name="Tallon L."/>
            <person name="Jackson J."/>
            <person name="Pai G."/>
            <person name="Aken S.V."/>
            <person name="Utterback T."/>
            <person name="Reidmuller S."/>
            <person name="Feldblyum T."/>
            <person name="Hsiao J."/>
            <person name="Zismann V."/>
            <person name="Iobst S."/>
            <person name="de Vazeille A.R."/>
            <person name="Buell C.R."/>
            <person name="Ying K."/>
            <person name="Li Y."/>
            <person name="Lu T."/>
            <person name="Huang Y."/>
            <person name="Zhao Q."/>
            <person name="Feng Q."/>
            <person name="Zhang L."/>
            <person name="Zhu J."/>
            <person name="Weng Q."/>
            <person name="Mu J."/>
            <person name="Lu Y."/>
            <person name="Fan D."/>
            <person name="Liu Y."/>
            <person name="Guan J."/>
            <person name="Zhang Y."/>
            <person name="Yu S."/>
            <person name="Liu X."/>
            <person name="Zhang Y."/>
            <person name="Hong G."/>
            <person name="Han B."/>
            <person name="Choisne N."/>
            <person name="Demange N."/>
            <person name="Orjeda G."/>
            <person name="Samain S."/>
            <person name="Cattolico L."/>
            <person name="Pelletier E."/>
            <person name="Couloux A."/>
            <person name="Segurens B."/>
            <person name="Wincker P."/>
            <person name="D'Hont A."/>
            <person name="Scarpelli C."/>
            <person name="Weissenbach J."/>
            <person name="Salanoubat M."/>
            <person name="Quetier F."/>
            <person name="Yu Y."/>
            <person name="Kim H.R."/>
            <person name="Rambo T."/>
            <person name="Currie J."/>
            <person name="Collura K."/>
            <person name="Luo M."/>
            <person name="Yang T."/>
            <person name="Ammiraju J.S.S."/>
            <person name="Engler F."/>
            <person name="Soderlund C."/>
            <person name="Wing R.A."/>
            <person name="Palmer L.E."/>
            <person name="de la Bastide M."/>
            <person name="Spiegel L."/>
            <person name="Nascimento L."/>
            <person name="Zutavern T."/>
            <person name="O'Shaughnessy A."/>
            <person name="Dike S."/>
            <person name="Dedhia N."/>
            <person name="Preston R."/>
            <person name="Balija V."/>
            <person name="McCombie W.R."/>
            <person name="Chow T."/>
            <person name="Chen H."/>
            <person name="Chung M."/>
            <person name="Chen C."/>
            <person name="Shaw J."/>
            <person name="Wu H."/>
            <person name="Hsiao K."/>
            <person name="Chao Y."/>
            <person name="Chu M."/>
            <person name="Cheng C."/>
            <person name="Hour A."/>
            <person name="Lee P."/>
            <person name="Lin S."/>
            <person name="Lin Y."/>
            <person name="Liou J."/>
            <person name="Liu S."/>
            <person name="Hsing Y."/>
            <person name="Raghuvanshi S."/>
            <person name="Mohanty A."/>
            <person name="Bharti A.K."/>
            <person name="Gaur A."/>
            <person name="Gupta V."/>
            <person name="Kumar D."/>
            <person name="Ravi V."/>
            <person name="Vij S."/>
            <person name="Kapur A."/>
            <person name="Khurana P."/>
            <person name="Khurana P."/>
            <person name="Khurana J.P."/>
            <person name="Tyagi A.K."/>
            <person name="Gaikwad K."/>
            <person name="Singh A."/>
            <person name="Dalal V."/>
            <person name="Srivastava S."/>
            <person name="Dixit A."/>
            <person name="Pal A.K."/>
            <person name="Ghazi I.A."/>
            <person name="Yadav M."/>
            <person name="Pandit A."/>
            <person name="Bhargava A."/>
            <person name="Sureshbabu K."/>
            <person name="Batra K."/>
            <person name="Sharma T.R."/>
            <person name="Mohapatra T."/>
            <person name="Singh N.K."/>
            <person name="Messing J."/>
            <person name="Nelson A.B."/>
            <person name="Fuks G."/>
            <person name="Kavchok S."/>
            <person name="Keizer G."/>
            <person name="Linton E."/>
            <person name="Llaca V."/>
            <person name="Song R."/>
            <person name="Tanyolac B."/>
            <person name="Young S."/>
            <person name="Ho-Il K."/>
            <person name="Hahn J.H."/>
            <person name="Sangsakoo G."/>
            <person name="Vanavichit A."/>
            <person name="de Mattos Luiz.A.T."/>
            <person name="Zimmer P.D."/>
            <person name="Malone G."/>
            <person name="Dellagostin O."/>
            <person name="de Oliveira A.C."/>
            <person name="Bevan M."/>
            <person name="Bancroft I."/>
            <person name="Minx P."/>
            <person name="Cordum H."/>
            <person name="Wilson R."/>
            <person name="Cheng Z."/>
            <person name="Jin W."/>
            <person name="Jiang J."/>
            <person name="Leong S.A."/>
            <person name="Iwama H."/>
            <person name="Gojobori T."/>
            <person name="Itoh T."/>
            <person name="Niimura Y."/>
            <person name="Fujii Y."/>
            <person name="Habara T."/>
            <person name="Sakai H."/>
            <person name="Sato Y."/>
            <person name="Wilson G."/>
            <person name="Kumar K."/>
            <person name="McCouch S."/>
            <person name="Juretic N."/>
            <person name="Hoen D."/>
            <person name="Wright S."/>
            <person name="Bruskiewich R."/>
            <person name="Bureau T."/>
            <person name="Miyao A."/>
            <person name="Hirochika H."/>
            <person name="Nishikawa T."/>
            <person name="Kadowaki K."/>
            <person name="Sugiura M."/>
            <person name="Burr B."/>
            <person name="Sasaki T."/>
        </authorList>
    </citation>
    <scope>NUCLEOTIDE SEQUENCE [LARGE SCALE GENOMIC DNA]</scope>
    <source>
        <strain evidence="2">cv. Nipponbare</strain>
    </source>
</reference>
<dbReference type="Proteomes" id="UP000059680">
    <property type="component" value="Chromosome 9"/>
</dbReference>
<dbReference type="InParanoid" id="A0A0P0XKX7"/>
<evidence type="ECO:0000313" key="1">
    <source>
        <dbReference type="EMBL" id="BAT07517.1"/>
    </source>
</evidence>
<proteinExistence type="predicted"/>
<reference evidence="1 2" key="2">
    <citation type="journal article" date="2013" name="Plant Cell Physiol.">
        <title>Rice Annotation Project Database (RAP-DB): an integrative and interactive database for rice genomics.</title>
        <authorList>
            <person name="Sakai H."/>
            <person name="Lee S.S."/>
            <person name="Tanaka T."/>
            <person name="Numa H."/>
            <person name="Kim J."/>
            <person name="Kawahara Y."/>
            <person name="Wakimoto H."/>
            <person name="Yang C.C."/>
            <person name="Iwamoto M."/>
            <person name="Abe T."/>
            <person name="Yamada Y."/>
            <person name="Muto A."/>
            <person name="Inokuchi H."/>
            <person name="Ikemura T."/>
            <person name="Matsumoto T."/>
            <person name="Sasaki T."/>
            <person name="Itoh T."/>
        </authorList>
    </citation>
    <scope>NUCLEOTIDE SEQUENCE [LARGE SCALE GENOMIC DNA]</scope>
    <source>
        <strain evidence="2">cv. Nipponbare</strain>
    </source>
</reference>
<gene>
    <name evidence="1" type="ordered locus">Os09g0330532</name>
    <name evidence="1" type="ORF">OSNPB_090330532</name>
</gene>
<dbReference type="PaxDb" id="39947-A0A0P0XKX7"/>
<reference evidence="1 2" key="3">
    <citation type="journal article" date="2013" name="Rice">
        <title>Improvement of the Oryza sativa Nipponbare reference genome using next generation sequence and optical map data.</title>
        <authorList>
            <person name="Kawahara Y."/>
            <person name="de la Bastide M."/>
            <person name="Hamilton J.P."/>
            <person name="Kanamori H."/>
            <person name="McCombie W.R."/>
            <person name="Ouyang S."/>
            <person name="Schwartz D.C."/>
            <person name="Tanaka T."/>
            <person name="Wu J."/>
            <person name="Zhou S."/>
            <person name="Childs K.L."/>
            <person name="Davidson R.M."/>
            <person name="Lin H."/>
            <person name="Quesada-Ocampo L."/>
            <person name="Vaillancourt B."/>
            <person name="Sakai H."/>
            <person name="Lee S.S."/>
            <person name="Kim J."/>
            <person name="Numa H."/>
            <person name="Itoh T."/>
            <person name="Buell C.R."/>
            <person name="Matsumoto T."/>
        </authorList>
    </citation>
    <scope>NUCLEOTIDE SEQUENCE [LARGE SCALE GENOMIC DNA]</scope>
    <source>
        <strain evidence="2">cv. Nipponbare</strain>
    </source>
</reference>